<comment type="similarity">
    <text evidence="1">Belongs to the universal stress protein A family.</text>
</comment>
<dbReference type="SUPFAM" id="SSF52402">
    <property type="entry name" value="Adenine nucleotide alpha hydrolases-like"/>
    <property type="match status" value="2"/>
</dbReference>
<dbReference type="EMBL" id="BAAAUX010000019">
    <property type="protein sequence ID" value="GAA2804265.1"/>
    <property type="molecule type" value="Genomic_DNA"/>
</dbReference>
<evidence type="ECO:0000256" key="2">
    <source>
        <dbReference type="ARBA" id="ARBA00022741"/>
    </source>
</evidence>
<dbReference type="Proteomes" id="UP001500979">
    <property type="component" value="Unassembled WGS sequence"/>
</dbReference>
<accession>A0ABN3VH86</accession>
<dbReference type="PANTHER" id="PTHR46268">
    <property type="entry name" value="STRESS RESPONSE PROTEIN NHAX"/>
    <property type="match status" value="1"/>
</dbReference>
<dbReference type="PRINTS" id="PR01438">
    <property type="entry name" value="UNVRSLSTRESS"/>
</dbReference>
<name>A0ABN3VH86_9PSEU</name>
<dbReference type="InterPro" id="IPR014729">
    <property type="entry name" value="Rossmann-like_a/b/a_fold"/>
</dbReference>
<organism evidence="5 6">
    <name type="scientific">Saccharopolyspora taberi</name>
    <dbReference type="NCBI Taxonomy" id="60895"/>
    <lineage>
        <taxon>Bacteria</taxon>
        <taxon>Bacillati</taxon>
        <taxon>Actinomycetota</taxon>
        <taxon>Actinomycetes</taxon>
        <taxon>Pseudonocardiales</taxon>
        <taxon>Pseudonocardiaceae</taxon>
        <taxon>Saccharopolyspora</taxon>
    </lineage>
</organism>
<comment type="caution">
    <text evidence="5">The sequence shown here is derived from an EMBL/GenBank/DDBJ whole genome shotgun (WGS) entry which is preliminary data.</text>
</comment>
<evidence type="ECO:0000259" key="4">
    <source>
        <dbReference type="Pfam" id="PF00582"/>
    </source>
</evidence>
<evidence type="ECO:0000256" key="1">
    <source>
        <dbReference type="ARBA" id="ARBA00008791"/>
    </source>
</evidence>
<proteinExistence type="inferred from homology"/>
<dbReference type="PANTHER" id="PTHR46268:SF27">
    <property type="entry name" value="UNIVERSAL STRESS PROTEIN RV2623"/>
    <property type="match status" value="1"/>
</dbReference>
<evidence type="ECO:0000313" key="6">
    <source>
        <dbReference type="Proteomes" id="UP001500979"/>
    </source>
</evidence>
<feature type="domain" description="UspA" evidence="4">
    <location>
        <begin position="149"/>
        <end position="281"/>
    </location>
</feature>
<keyword evidence="3" id="KW-0067">ATP-binding</keyword>
<protein>
    <submittedName>
        <fullName evidence="5">Universal stress protein</fullName>
    </submittedName>
</protein>
<dbReference type="Pfam" id="PF00582">
    <property type="entry name" value="Usp"/>
    <property type="match status" value="2"/>
</dbReference>
<dbReference type="InterPro" id="IPR006015">
    <property type="entry name" value="Universal_stress_UspA"/>
</dbReference>
<keyword evidence="6" id="KW-1185">Reference proteome</keyword>
<reference evidence="5 6" key="1">
    <citation type="journal article" date="2019" name="Int. J. Syst. Evol. Microbiol.">
        <title>The Global Catalogue of Microorganisms (GCM) 10K type strain sequencing project: providing services to taxonomists for standard genome sequencing and annotation.</title>
        <authorList>
            <consortium name="The Broad Institute Genomics Platform"/>
            <consortium name="The Broad Institute Genome Sequencing Center for Infectious Disease"/>
            <person name="Wu L."/>
            <person name="Ma J."/>
        </authorList>
    </citation>
    <scope>NUCLEOTIDE SEQUENCE [LARGE SCALE GENOMIC DNA]</scope>
    <source>
        <strain evidence="5 6">JCM 9383</strain>
    </source>
</reference>
<keyword evidence="2" id="KW-0547">Nucleotide-binding</keyword>
<dbReference type="InterPro" id="IPR006016">
    <property type="entry name" value="UspA"/>
</dbReference>
<sequence>MVAGYDGSTSSRRALWWAALEAVTRNQPLVLVHAFPVPVYESAYRDLSSEAFTFESLRDNSEQTLAAVASECRQRMPGLDVRTEVRLGHPATVLVDASTDASVLVLGPPALSRVRRVLLGSTAAEVARTAHVPVVFVRGEHAEEPAPAIRRVVVGVDGSASNARAVEFAYDFADRHGAGLTAMLTEAPPDEWAPGDSGTVDACRKELAEALAGWAQIYPDVMVHEVVEQAERAADVLLGVASEADLLVVGTRGRGVVRSGLLGSVSHTVVHYAECPVAVVR</sequence>
<gene>
    <name evidence="5" type="ORF">GCM10010470_44300</name>
</gene>
<feature type="domain" description="UspA" evidence="4">
    <location>
        <begin position="2"/>
        <end position="138"/>
    </location>
</feature>
<dbReference type="Gene3D" id="3.40.50.620">
    <property type="entry name" value="HUPs"/>
    <property type="match status" value="2"/>
</dbReference>
<evidence type="ECO:0000256" key="3">
    <source>
        <dbReference type="ARBA" id="ARBA00022840"/>
    </source>
</evidence>
<evidence type="ECO:0000313" key="5">
    <source>
        <dbReference type="EMBL" id="GAA2804265.1"/>
    </source>
</evidence>